<dbReference type="PIRSF" id="PIRSF016184">
    <property type="entry name" value="PhzC_PhzF"/>
    <property type="match status" value="1"/>
</dbReference>
<dbReference type="SUPFAM" id="SSF54506">
    <property type="entry name" value="Diaminopimelate epimerase-like"/>
    <property type="match status" value="1"/>
</dbReference>
<protein>
    <submittedName>
        <fullName evidence="3">PhzF family phenazine biosynthesis protein</fullName>
    </submittedName>
</protein>
<keyword evidence="2" id="KW-0413">Isomerase</keyword>
<dbReference type="Pfam" id="PF02567">
    <property type="entry name" value="PhzC-PhzF"/>
    <property type="match status" value="1"/>
</dbReference>
<evidence type="ECO:0000256" key="1">
    <source>
        <dbReference type="ARBA" id="ARBA00008270"/>
    </source>
</evidence>
<dbReference type="Proteomes" id="UP000662957">
    <property type="component" value="Chromosome"/>
</dbReference>
<evidence type="ECO:0000313" key="3">
    <source>
        <dbReference type="EMBL" id="QSF54788.1"/>
    </source>
</evidence>
<accession>A0ABX7LPM6</accession>
<evidence type="ECO:0000313" key="4">
    <source>
        <dbReference type="Proteomes" id="UP000662957"/>
    </source>
</evidence>
<evidence type="ECO:0000256" key="2">
    <source>
        <dbReference type="ARBA" id="ARBA00023235"/>
    </source>
</evidence>
<proteinExistence type="inferred from homology"/>
<reference evidence="3 4" key="1">
    <citation type="submission" date="2021-02" db="EMBL/GenBank/DDBJ databases">
        <title>Brevundimonas sp. CS1 genome sequence.</title>
        <authorList>
            <person name="Lee K."/>
            <person name="Choi Y.-J."/>
            <person name="Son H.-R."/>
        </authorList>
    </citation>
    <scope>NUCLEOTIDE SEQUENCE [LARGE SCALE GENOMIC DNA]</scope>
    <source>
        <strain evidence="3 4">CS1</strain>
    </source>
</reference>
<comment type="similarity">
    <text evidence="1">Belongs to the PhzF family.</text>
</comment>
<dbReference type="EMBL" id="CP070968">
    <property type="protein sequence ID" value="QSF54788.1"/>
    <property type="molecule type" value="Genomic_DNA"/>
</dbReference>
<dbReference type="NCBIfam" id="TIGR00654">
    <property type="entry name" value="PhzF_family"/>
    <property type="match status" value="1"/>
</dbReference>
<dbReference type="Gene3D" id="3.10.310.10">
    <property type="entry name" value="Diaminopimelate Epimerase, Chain A, domain 1"/>
    <property type="match status" value="2"/>
</dbReference>
<dbReference type="PANTHER" id="PTHR13774:SF39">
    <property type="entry name" value="BIOSYNTHESIS PROTEIN, PUTATIVE-RELATED"/>
    <property type="match status" value="1"/>
</dbReference>
<gene>
    <name evidence="3" type="ORF">JX001_02915</name>
</gene>
<name>A0ABX7LPM6_9CAUL</name>
<keyword evidence="4" id="KW-1185">Reference proteome</keyword>
<organism evidence="3 4">
    <name type="scientific">Brevundimonas fontaquae</name>
    <dbReference type="NCBI Taxonomy" id="2813778"/>
    <lineage>
        <taxon>Bacteria</taxon>
        <taxon>Pseudomonadati</taxon>
        <taxon>Pseudomonadota</taxon>
        <taxon>Alphaproteobacteria</taxon>
        <taxon>Caulobacterales</taxon>
        <taxon>Caulobacteraceae</taxon>
        <taxon>Brevundimonas</taxon>
    </lineage>
</organism>
<sequence>MRTIQRIAAFTDHGAGGNPAGVVIGDTLPDAAEMQRIAAEVGFSETAFAAPQGAGWKTRYYSPETEVPFCGHATIALGAALARAKGAGQYRLFLADGEIEVEAGEEDGRGYATLRSLPTRNEAVPDSLIEEALTLFGYSRDDLDTSLPPRRMNAGAGHLFMALSSRERLSTMHYDLEAGREFMRRHGFVTVAFVWRENQALFHARNAFASGGVPEDPATGAAAAALGGLLRDTGLLTEGEITILQGSDMGRPSRLQVRYGAEVGTPVYVSGESVAM</sequence>
<dbReference type="RefSeq" id="WP_205682222.1">
    <property type="nucleotide sequence ID" value="NZ_CP070968.1"/>
</dbReference>
<dbReference type="InterPro" id="IPR003719">
    <property type="entry name" value="Phenazine_PhzF-like"/>
</dbReference>
<dbReference type="PANTHER" id="PTHR13774">
    <property type="entry name" value="PHENAZINE BIOSYNTHESIS PROTEIN"/>
    <property type="match status" value="1"/>
</dbReference>